<protein>
    <recommendedName>
        <fullName evidence="1">5'-Nucleotidase C-terminal domain-containing protein</fullName>
    </recommendedName>
</protein>
<comment type="caution">
    <text evidence="2">The sequence shown here is derived from an EMBL/GenBank/DDBJ whole genome shotgun (WGS) entry which is preliminary data.</text>
</comment>
<gene>
    <name evidence="2" type="ORF">DPMN_073784</name>
</gene>
<keyword evidence="3" id="KW-1185">Reference proteome</keyword>
<dbReference type="Gene3D" id="3.90.780.10">
    <property type="entry name" value="5'-Nucleotidase, C-terminal domain"/>
    <property type="match status" value="1"/>
</dbReference>
<dbReference type="GO" id="GO:0009166">
    <property type="term" value="P:nucleotide catabolic process"/>
    <property type="evidence" value="ECO:0007669"/>
    <property type="project" value="InterPro"/>
</dbReference>
<dbReference type="SUPFAM" id="SSF55816">
    <property type="entry name" value="5'-nucleotidase (syn. UDP-sugar hydrolase), C-terminal domain"/>
    <property type="match status" value="1"/>
</dbReference>
<evidence type="ECO:0000259" key="1">
    <source>
        <dbReference type="Pfam" id="PF02872"/>
    </source>
</evidence>
<dbReference type="InterPro" id="IPR008334">
    <property type="entry name" value="5'-Nucleotdase_C"/>
</dbReference>
<reference evidence="2" key="1">
    <citation type="journal article" date="2019" name="bioRxiv">
        <title>The Genome of the Zebra Mussel, Dreissena polymorpha: A Resource for Invasive Species Research.</title>
        <authorList>
            <person name="McCartney M.A."/>
            <person name="Auch B."/>
            <person name="Kono T."/>
            <person name="Mallez S."/>
            <person name="Zhang Y."/>
            <person name="Obille A."/>
            <person name="Becker A."/>
            <person name="Abrahante J.E."/>
            <person name="Garbe J."/>
            <person name="Badalamenti J.P."/>
            <person name="Herman A."/>
            <person name="Mangelson H."/>
            <person name="Liachko I."/>
            <person name="Sullivan S."/>
            <person name="Sone E.D."/>
            <person name="Koren S."/>
            <person name="Silverstein K.A.T."/>
            <person name="Beckman K.B."/>
            <person name="Gohl D.M."/>
        </authorList>
    </citation>
    <scope>NUCLEOTIDE SEQUENCE</scope>
    <source>
        <strain evidence="2">Duluth1</strain>
        <tissue evidence="2">Whole animal</tissue>
    </source>
</reference>
<name>A0A9D4HBM5_DREPO</name>
<reference evidence="2" key="2">
    <citation type="submission" date="2020-11" db="EMBL/GenBank/DDBJ databases">
        <authorList>
            <person name="McCartney M.A."/>
            <person name="Auch B."/>
            <person name="Kono T."/>
            <person name="Mallez S."/>
            <person name="Becker A."/>
            <person name="Gohl D.M."/>
            <person name="Silverstein K.A.T."/>
            <person name="Koren S."/>
            <person name="Bechman K.B."/>
            <person name="Herman A."/>
            <person name="Abrahante J.E."/>
            <person name="Garbe J."/>
        </authorList>
    </citation>
    <scope>NUCLEOTIDE SEQUENCE</scope>
    <source>
        <strain evidence="2">Duluth1</strain>
        <tissue evidence="2">Whole animal</tissue>
    </source>
</reference>
<dbReference type="EMBL" id="JAIWYP010000014">
    <property type="protein sequence ID" value="KAH3713981.1"/>
    <property type="molecule type" value="Genomic_DNA"/>
</dbReference>
<feature type="domain" description="5'-Nucleotidase C-terminal" evidence="1">
    <location>
        <begin position="16"/>
        <end position="70"/>
    </location>
</feature>
<sequence length="76" mass="8780">MKLHRNQLIYLLPIHHQGNITTGNTHTVQPFQNEVDLIRVTGANLREPLEWSVGEYNPVDAHGRFMQFSGNHLMVF</sequence>
<proteinExistence type="predicted"/>
<dbReference type="Pfam" id="PF02872">
    <property type="entry name" value="5_nucleotid_C"/>
    <property type="match status" value="1"/>
</dbReference>
<dbReference type="Proteomes" id="UP000828390">
    <property type="component" value="Unassembled WGS sequence"/>
</dbReference>
<evidence type="ECO:0000313" key="2">
    <source>
        <dbReference type="EMBL" id="KAH3713981.1"/>
    </source>
</evidence>
<evidence type="ECO:0000313" key="3">
    <source>
        <dbReference type="Proteomes" id="UP000828390"/>
    </source>
</evidence>
<organism evidence="2 3">
    <name type="scientific">Dreissena polymorpha</name>
    <name type="common">Zebra mussel</name>
    <name type="synonym">Mytilus polymorpha</name>
    <dbReference type="NCBI Taxonomy" id="45954"/>
    <lineage>
        <taxon>Eukaryota</taxon>
        <taxon>Metazoa</taxon>
        <taxon>Spiralia</taxon>
        <taxon>Lophotrochozoa</taxon>
        <taxon>Mollusca</taxon>
        <taxon>Bivalvia</taxon>
        <taxon>Autobranchia</taxon>
        <taxon>Heteroconchia</taxon>
        <taxon>Euheterodonta</taxon>
        <taxon>Imparidentia</taxon>
        <taxon>Neoheterodontei</taxon>
        <taxon>Myida</taxon>
        <taxon>Dreissenoidea</taxon>
        <taxon>Dreissenidae</taxon>
        <taxon>Dreissena</taxon>
    </lineage>
</organism>
<dbReference type="InterPro" id="IPR036907">
    <property type="entry name" value="5'-Nucleotdase_C_sf"/>
</dbReference>
<dbReference type="GO" id="GO:0016787">
    <property type="term" value="F:hydrolase activity"/>
    <property type="evidence" value="ECO:0007669"/>
    <property type="project" value="InterPro"/>
</dbReference>
<accession>A0A9D4HBM5</accession>
<dbReference type="AlphaFoldDB" id="A0A9D4HBM5"/>